<organism evidence="1 2">
    <name type="scientific">Trichinella murrelli</name>
    <dbReference type="NCBI Taxonomy" id="144512"/>
    <lineage>
        <taxon>Eukaryota</taxon>
        <taxon>Metazoa</taxon>
        <taxon>Ecdysozoa</taxon>
        <taxon>Nematoda</taxon>
        <taxon>Enoplea</taxon>
        <taxon>Dorylaimia</taxon>
        <taxon>Trichinellida</taxon>
        <taxon>Trichinellidae</taxon>
        <taxon>Trichinella</taxon>
    </lineage>
</organism>
<sequence length="40" mass="4762">LTHEKHCIQISKHVTNYGKIMHMEKKKDKWRKPRSVKGCG</sequence>
<keyword evidence="2" id="KW-1185">Reference proteome</keyword>
<dbReference type="Proteomes" id="UP000055048">
    <property type="component" value="Unassembled WGS sequence"/>
</dbReference>
<feature type="non-terminal residue" evidence="1">
    <location>
        <position position="1"/>
    </location>
</feature>
<dbReference type="EMBL" id="JYDJ01002846">
    <property type="protein sequence ID" value="KRX29966.1"/>
    <property type="molecule type" value="Genomic_DNA"/>
</dbReference>
<dbReference type="AlphaFoldDB" id="A0A0V0ST80"/>
<reference evidence="1 2" key="1">
    <citation type="submission" date="2015-01" db="EMBL/GenBank/DDBJ databases">
        <title>Evolution of Trichinella species and genotypes.</title>
        <authorList>
            <person name="Korhonen P.K."/>
            <person name="Edoardo P."/>
            <person name="Giuseppe L.R."/>
            <person name="Gasser R.B."/>
        </authorList>
    </citation>
    <scope>NUCLEOTIDE SEQUENCE [LARGE SCALE GENOMIC DNA]</scope>
    <source>
        <strain evidence="1">ISS417</strain>
    </source>
</reference>
<gene>
    <name evidence="1" type="ORF">T05_8372</name>
</gene>
<comment type="caution">
    <text evidence="1">The sequence shown here is derived from an EMBL/GenBank/DDBJ whole genome shotgun (WGS) entry which is preliminary data.</text>
</comment>
<protein>
    <submittedName>
        <fullName evidence="1">Uncharacterized protein</fullName>
    </submittedName>
</protein>
<evidence type="ECO:0000313" key="2">
    <source>
        <dbReference type="Proteomes" id="UP000055048"/>
    </source>
</evidence>
<name>A0A0V0ST80_9BILA</name>
<evidence type="ECO:0000313" key="1">
    <source>
        <dbReference type="EMBL" id="KRX29966.1"/>
    </source>
</evidence>
<accession>A0A0V0ST80</accession>
<proteinExistence type="predicted"/>